<dbReference type="Pfam" id="PF00702">
    <property type="entry name" value="Hydrolase"/>
    <property type="match status" value="1"/>
</dbReference>
<dbReference type="Gene3D" id="3.40.50.1000">
    <property type="entry name" value="HAD superfamily/HAD-like"/>
    <property type="match status" value="1"/>
</dbReference>
<evidence type="ECO:0000313" key="1">
    <source>
        <dbReference type="EMBL" id="GAA4082812.1"/>
    </source>
</evidence>
<reference evidence="2" key="1">
    <citation type="journal article" date="2019" name="Int. J. Syst. Evol. Microbiol.">
        <title>The Global Catalogue of Microorganisms (GCM) 10K type strain sequencing project: providing services to taxonomists for standard genome sequencing and annotation.</title>
        <authorList>
            <consortium name="The Broad Institute Genomics Platform"/>
            <consortium name="The Broad Institute Genome Sequencing Center for Infectious Disease"/>
            <person name="Wu L."/>
            <person name="Ma J."/>
        </authorList>
    </citation>
    <scope>NUCLEOTIDE SEQUENCE [LARGE SCALE GENOMIC DNA]</scope>
    <source>
        <strain evidence="2">JCM 16702</strain>
    </source>
</reference>
<gene>
    <name evidence="1" type="ORF">GCM10022214_47670</name>
</gene>
<dbReference type="Proteomes" id="UP001500683">
    <property type="component" value="Unassembled WGS sequence"/>
</dbReference>
<dbReference type="InterPro" id="IPR051828">
    <property type="entry name" value="HAD-like_hydrolase_domain"/>
</dbReference>
<dbReference type="SUPFAM" id="SSF56784">
    <property type="entry name" value="HAD-like"/>
    <property type="match status" value="1"/>
</dbReference>
<dbReference type="PANTHER" id="PTHR46191">
    <property type="match status" value="1"/>
</dbReference>
<name>A0ABP7W798_9ACTN</name>
<dbReference type="RefSeq" id="WP_344951499.1">
    <property type="nucleotide sequence ID" value="NZ_BAAAZG010000035.1"/>
</dbReference>
<dbReference type="EMBL" id="BAAAZG010000035">
    <property type="protein sequence ID" value="GAA4082812.1"/>
    <property type="molecule type" value="Genomic_DNA"/>
</dbReference>
<sequence>MTFSRTRAPLSDVWHICFDVGGTIDLRSPTATDDEGLYPIDPDAVTAMHRLTQLGRSLSVASNTEADRPRDKPLAAAGVTPLLMGVLQSHQLGIKKPDPRFFAKIITTFGYLPQHICYVGNRLDKDVLPALQARMRAVLVAPAGVAPATLPPDVPVIRHVRHLPDLFLPPQVRTS</sequence>
<proteinExistence type="predicted"/>
<accession>A0ABP7W798</accession>
<evidence type="ECO:0008006" key="3">
    <source>
        <dbReference type="Google" id="ProtNLM"/>
    </source>
</evidence>
<dbReference type="InterPro" id="IPR023214">
    <property type="entry name" value="HAD_sf"/>
</dbReference>
<dbReference type="PANTHER" id="PTHR46191:SF2">
    <property type="entry name" value="HALOACID DEHALOGENASE-LIKE HYDROLASE DOMAIN-CONTAINING PROTEIN 3"/>
    <property type="match status" value="1"/>
</dbReference>
<organism evidence="1 2">
    <name type="scientific">Actinomadura miaoliensis</name>
    <dbReference type="NCBI Taxonomy" id="430685"/>
    <lineage>
        <taxon>Bacteria</taxon>
        <taxon>Bacillati</taxon>
        <taxon>Actinomycetota</taxon>
        <taxon>Actinomycetes</taxon>
        <taxon>Streptosporangiales</taxon>
        <taxon>Thermomonosporaceae</taxon>
        <taxon>Actinomadura</taxon>
    </lineage>
</organism>
<comment type="caution">
    <text evidence="1">The sequence shown here is derived from an EMBL/GenBank/DDBJ whole genome shotgun (WGS) entry which is preliminary data.</text>
</comment>
<protein>
    <recommendedName>
        <fullName evidence="3">HAD family hydrolase</fullName>
    </recommendedName>
</protein>
<dbReference type="InterPro" id="IPR036412">
    <property type="entry name" value="HAD-like_sf"/>
</dbReference>
<keyword evidence="2" id="KW-1185">Reference proteome</keyword>
<evidence type="ECO:0000313" key="2">
    <source>
        <dbReference type="Proteomes" id="UP001500683"/>
    </source>
</evidence>